<dbReference type="EMBL" id="CM004399">
    <property type="protein sequence ID" value="KAG8640300.1"/>
    <property type="molecule type" value="Genomic_DNA"/>
</dbReference>
<keyword evidence="2" id="KW-1185">Reference proteome</keyword>
<organism evidence="1 2">
    <name type="scientific">Manihot esculenta</name>
    <name type="common">Cassava</name>
    <name type="synonym">Jatropha manihot</name>
    <dbReference type="NCBI Taxonomy" id="3983"/>
    <lineage>
        <taxon>Eukaryota</taxon>
        <taxon>Viridiplantae</taxon>
        <taxon>Streptophyta</taxon>
        <taxon>Embryophyta</taxon>
        <taxon>Tracheophyta</taxon>
        <taxon>Spermatophyta</taxon>
        <taxon>Magnoliopsida</taxon>
        <taxon>eudicotyledons</taxon>
        <taxon>Gunneridae</taxon>
        <taxon>Pentapetalae</taxon>
        <taxon>rosids</taxon>
        <taxon>fabids</taxon>
        <taxon>Malpighiales</taxon>
        <taxon>Euphorbiaceae</taxon>
        <taxon>Crotonoideae</taxon>
        <taxon>Manihoteae</taxon>
        <taxon>Manihot</taxon>
    </lineage>
</organism>
<name>A0ACB7GJ78_MANES</name>
<evidence type="ECO:0000313" key="2">
    <source>
        <dbReference type="Proteomes" id="UP000091857"/>
    </source>
</evidence>
<dbReference type="Proteomes" id="UP000091857">
    <property type="component" value="Chromosome 13"/>
</dbReference>
<gene>
    <name evidence="1" type="ORF">MANES_13G043400v8</name>
</gene>
<accession>A0ACB7GJ78</accession>
<evidence type="ECO:0000313" key="1">
    <source>
        <dbReference type="EMBL" id="KAG8640300.1"/>
    </source>
</evidence>
<sequence length="130" mass="11952">MALVYVAASTEEDREMARWFCMLLVFLVFALASARNVPKDAGLQGQKNFFAFGGVGGFAGVGSGIGGGGFPSLGGGDGGIGGLGGGSGLGGGGGLGGFPGSGGGLGGGIGGGIGGGKGDCGDGGSGLLHP</sequence>
<comment type="caution">
    <text evidence="1">The sequence shown here is derived from an EMBL/GenBank/DDBJ whole genome shotgun (WGS) entry which is preliminary data.</text>
</comment>
<protein>
    <submittedName>
        <fullName evidence="1">Uncharacterized protein</fullName>
    </submittedName>
</protein>
<proteinExistence type="predicted"/>
<reference evidence="2" key="1">
    <citation type="journal article" date="2016" name="Nat. Biotechnol.">
        <title>Sequencing wild and cultivated cassava and related species reveals extensive interspecific hybridization and genetic diversity.</title>
        <authorList>
            <person name="Bredeson J.V."/>
            <person name="Lyons J.B."/>
            <person name="Prochnik S.E."/>
            <person name="Wu G.A."/>
            <person name="Ha C.M."/>
            <person name="Edsinger-Gonzales E."/>
            <person name="Grimwood J."/>
            <person name="Schmutz J."/>
            <person name="Rabbi I.Y."/>
            <person name="Egesi C."/>
            <person name="Nauluvula P."/>
            <person name="Lebot V."/>
            <person name="Ndunguru J."/>
            <person name="Mkamilo G."/>
            <person name="Bart R.S."/>
            <person name="Setter T.L."/>
            <person name="Gleadow R.M."/>
            <person name="Kulakow P."/>
            <person name="Ferguson M.E."/>
            <person name="Rounsley S."/>
            <person name="Rokhsar D.S."/>
        </authorList>
    </citation>
    <scope>NUCLEOTIDE SEQUENCE [LARGE SCALE GENOMIC DNA]</scope>
    <source>
        <strain evidence="2">cv. AM560-2</strain>
    </source>
</reference>